<feature type="transmembrane region" description="Helical" evidence="5">
    <location>
        <begin position="246"/>
        <end position="273"/>
    </location>
</feature>
<accession>A0A2I4BY67</accession>
<dbReference type="FunFam" id="3.40.50.300:FF:000366">
    <property type="entry name" value="GTPase, IMAP family member 2"/>
    <property type="match status" value="1"/>
</dbReference>
<keyword evidence="2" id="KW-0547">Nucleotide-binding</keyword>
<evidence type="ECO:0000259" key="6">
    <source>
        <dbReference type="PROSITE" id="PS51720"/>
    </source>
</evidence>
<keyword evidence="5" id="KW-1133">Transmembrane helix</keyword>
<dbReference type="SUPFAM" id="SSF52540">
    <property type="entry name" value="P-loop containing nucleoside triphosphate hydrolases"/>
    <property type="match status" value="1"/>
</dbReference>
<dbReference type="RefSeq" id="XP_013872686.1">
    <property type="nucleotide sequence ID" value="XM_014017232.1"/>
</dbReference>
<evidence type="ECO:0000313" key="8">
    <source>
        <dbReference type="RefSeq" id="XP_013872686.1"/>
    </source>
</evidence>
<sequence>MNGTENVRMVLLGKTGAGKSSLANTIFGEQVFPVNHSINSETKECQAMTTSVGARNLTVIDTPGFFDTDRPEEELKPEIVRCITECAPGPHAFLIVLKAEKFTEHEQAVVEKICTYFTNDVLKYAVVVFTHGDQLPDGMNIQEFVSQNKLVSELVKRCGERCHIIDNKYWNNNQEDAYRNNRFQVNCLLQTLDTLVVANNKNCYTNEMLQAVEKEIEEEEENIRLLGNTSEANTRKSAKVKVFEKLLIRFAGIGTGVLLGAIFGVVVMVGAVLNTQDPQKPIQLKSAAATAAAAMLTAGSIGGALVGGVAGLLATVPIAVTTGVSAAGALKGAIIGKEEAEGAKTPKEAAQKTLKAVKKEAQSYLNKANNTWNKMLEPEPKTSEEEEEKPLLESQNKAV</sequence>
<dbReference type="AlphaFoldDB" id="A0A2I4BY67"/>
<dbReference type="InParanoid" id="A0A2I4BY67"/>
<keyword evidence="7" id="KW-1185">Reference proteome</keyword>
<dbReference type="PANTHER" id="PTHR10903:SF62">
    <property type="entry name" value="GTPASE IMAP FAMILY MEMBER 4-LIKE-RELATED"/>
    <property type="match status" value="1"/>
</dbReference>
<feature type="transmembrane region" description="Helical" evidence="5">
    <location>
        <begin position="293"/>
        <end position="316"/>
    </location>
</feature>
<dbReference type="Pfam" id="PF04548">
    <property type="entry name" value="AIG1"/>
    <property type="match status" value="1"/>
</dbReference>
<dbReference type="GeneID" id="106523708"/>
<dbReference type="GO" id="GO:0005525">
    <property type="term" value="F:GTP binding"/>
    <property type="evidence" value="ECO:0007669"/>
    <property type="project" value="UniProtKB-KW"/>
</dbReference>
<feature type="domain" description="AIG1-type G" evidence="6">
    <location>
        <begin position="4"/>
        <end position="213"/>
    </location>
</feature>
<dbReference type="PROSITE" id="PS51720">
    <property type="entry name" value="G_AIG1"/>
    <property type="match status" value="1"/>
</dbReference>
<keyword evidence="5" id="KW-0472">Membrane</keyword>
<dbReference type="InterPro" id="IPR006703">
    <property type="entry name" value="G_AIG1"/>
</dbReference>
<evidence type="ECO:0000256" key="5">
    <source>
        <dbReference type="SAM" id="Phobius"/>
    </source>
</evidence>
<name>A0A2I4BY67_AUSLI</name>
<dbReference type="PANTHER" id="PTHR10903">
    <property type="entry name" value="GTPASE, IMAP FAMILY MEMBER-RELATED"/>
    <property type="match status" value="1"/>
</dbReference>
<dbReference type="InterPro" id="IPR027417">
    <property type="entry name" value="P-loop_NTPase"/>
</dbReference>
<evidence type="ECO:0000313" key="7">
    <source>
        <dbReference type="Proteomes" id="UP000192220"/>
    </source>
</evidence>
<keyword evidence="3" id="KW-0342">GTP-binding</keyword>
<evidence type="ECO:0000256" key="1">
    <source>
        <dbReference type="ARBA" id="ARBA00008535"/>
    </source>
</evidence>
<proteinExistence type="inferred from homology"/>
<evidence type="ECO:0000256" key="3">
    <source>
        <dbReference type="ARBA" id="ARBA00023134"/>
    </source>
</evidence>
<protein>
    <submittedName>
        <fullName evidence="8">GTPase IMAP family member 7-like</fullName>
    </submittedName>
</protein>
<dbReference type="InterPro" id="IPR045058">
    <property type="entry name" value="GIMA/IAN/Toc"/>
</dbReference>
<reference evidence="8" key="1">
    <citation type="submission" date="2025-08" db="UniProtKB">
        <authorList>
            <consortium name="RefSeq"/>
        </authorList>
    </citation>
    <scope>IDENTIFICATION</scope>
    <source>
        <strain evidence="8">Quisiro</strain>
        <tissue evidence="8">Liver</tissue>
    </source>
</reference>
<dbReference type="OrthoDB" id="425923at2759"/>
<evidence type="ECO:0000256" key="4">
    <source>
        <dbReference type="SAM" id="MobiDB-lite"/>
    </source>
</evidence>
<evidence type="ECO:0000256" key="2">
    <source>
        <dbReference type="ARBA" id="ARBA00022741"/>
    </source>
</evidence>
<organism evidence="7 8">
    <name type="scientific">Austrofundulus limnaeus</name>
    <name type="common">Annual killifish</name>
    <dbReference type="NCBI Taxonomy" id="52670"/>
    <lineage>
        <taxon>Eukaryota</taxon>
        <taxon>Metazoa</taxon>
        <taxon>Chordata</taxon>
        <taxon>Craniata</taxon>
        <taxon>Vertebrata</taxon>
        <taxon>Euteleostomi</taxon>
        <taxon>Actinopterygii</taxon>
        <taxon>Neopterygii</taxon>
        <taxon>Teleostei</taxon>
        <taxon>Neoteleostei</taxon>
        <taxon>Acanthomorphata</taxon>
        <taxon>Ovalentaria</taxon>
        <taxon>Atherinomorphae</taxon>
        <taxon>Cyprinodontiformes</taxon>
        <taxon>Rivulidae</taxon>
        <taxon>Austrofundulus</taxon>
    </lineage>
</organism>
<comment type="similarity">
    <text evidence="1">Belongs to the TRAFAC class TrmE-Era-EngA-EngB-Septin-like GTPase superfamily. AIG1/Toc34/Toc159-like paraseptin GTPase family. IAN subfamily.</text>
</comment>
<dbReference type="Gene3D" id="3.40.50.300">
    <property type="entry name" value="P-loop containing nucleotide triphosphate hydrolases"/>
    <property type="match status" value="1"/>
</dbReference>
<keyword evidence="5" id="KW-0812">Transmembrane</keyword>
<dbReference type="KEGG" id="alim:106523708"/>
<dbReference type="Proteomes" id="UP000192220">
    <property type="component" value="Unplaced"/>
</dbReference>
<dbReference type="STRING" id="52670.A0A2I4BY67"/>
<gene>
    <name evidence="8" type="primary">LOC106523708</name>
</gene>
<feature type="region of interest" description="Disordered" evidence="4">
    <location>
        <begin position="368"/>
        <end position="399"/>
    </location>
</feature>